<proteinExistence type="predicted"/>
<dbReference type="EMBL" id="SZPY01000003">
    <property type="protein sequence ID" value="TKI61831.1"/>
    <property type="molecule type" value="Genomic_DNA"/>
</dbReference>
<evidence type="ECO:0000313" key="2">
    <source>
        <dbReference type="EMBL" id="TKI61831.1"/>
    </source>
</evidence>
<dbReference type="Pfam" id="PF07811">
    <property type="entry name" value="TadE"/>
    <property type="match status" value="1"/>
</dbReference>
<accession>A0A4U2YPR4</accession>
<dbReference type="OrthoDB" id="3826566at2"/>
<dbReference type="InterPro" id="IPR012495">
    <property type="entry name" value="TadE-like_dom"/>
</dbReference>
<protein>
    <submittedName>
        <fullName evidence="2">Pilus assembly protein</fullName>
    </submittedName>
</protein>
<organism evidence="2 3">
    <name type="scientific">Nocardioides jishulii</name>
    <dbReference type="NCBI Taxonomy" id="2575440"/>
    <lineage>
        <taxon>Bacteria</taxon>
        <taxon>Bacillati</taxon>
        <taxon>Actinomycetota</taxon>
        <taxon>Actinomycetes</taxon>
        <taxon>Propionibacteriales</taxon>
        <taxon>Nocardioidaceae</taxon>
        <taxon>Nocardioides</taxon>
    </lineage>
</organism>
<evidence type="ECO:0000313" key="3">
    <source>
        <dbReference type="Proteomes" id="UP000307808"/>
    </source>
</evidence>
<gene>
    <name evidence="2" type="ORF">FC770_10650</name>
</gene>
<name>A0A4U2YPR4_9ACTN</name>
<reference evidence="2 3" key="1">
    <citation type="submission" date="2019-04" db="EMBL/GenBank/DDBJ databases">
        <authorList>
            <person name="Dong K."/>
        </authorList>
    </citation>
    <scope>NUCLEOTIDE SEQUENCE [LARGE SCALE GENOMIC DNA]</scope>
    <source>
        <strain evidence="3">dk3543</strain>
    </source>
</reference>
<dbReference type="Proteomes" id="UP000307808">
    <property type="component" value="Unassembled WGS sequence"/>
</dbReference>
<feature type="domain" description="TadE-like" evidence="1">
    <location>
        <begin position="2"/>
        <end position="33"/>
    </location>
</feature>
<dbReference type="AlphaFoldDB" id="A0A4U2YPR4"/>
<evidence type="ECO:0000259" key="1">
    <source>
        <dbReference type="Pfam" id="PF07811"/>
    </source>
</evidence>
<sequence length="115" mass="11926">MVLLVPLVLGVMQLALVLHVRNTVALAASEGARHAAAWESTPEDGLARTRDQWDGAVAQRFVKATRIEVSEFAGAPAYRVEIDVAVPALGLGGPAVSFTVSGNAVIEPDPTGAVP</sequence>
<keyword evidence="3" id="KW-1185">Reference proteome</keyword>
<comment type="caution">
    <text evidence="2">The sequence shown here is derived from an EMBL/GenBank/DDBJ whole genome shotgun (WGS) entry which is preliminary data.</text>
</comment>